<dbReference type="GO" id="GO:0003824">
    <property type="term" value="F:catalytic activity"/>
    <property type="evidence" value="ECO:0007669"/>
    <property type="project" value="InterPro"/>
</dbReference>
<dbReference type="InterPro" id="IPR018376">
    <property type="entry name" value="Enoyl-CoA_hyd/isom_CS"/>
</dbReference>
<name>A0A6J6MGZ2_9ZZZZ</name>
<evidence type="ECO:0000313" key="2">
    <source>
        <dbReference type="EMBL" id="CAB4673206.1"/>
    </source>
</evidence>
<dbReference type="SUPFAM" id="SSF52096">
    <property type="entry name" value="ClpP/crotonase"/>
    <property type="match status" value="1"/>
</dbReference>
<evidence type="ECO:0000313" key="3">
    <source>
        <dbReference type="EMBL" id="CAB4989516.1"/>
    </source>
</evidence>
<dbReference type="InterPro" id="IPR001753">
    <property type="entry name" value="Enoyl-CoA_hydra/iso"/>
</dbReference>
<dbReference type="CDD" id="cd06558">
    <property type="entry name" value="crotonase-like"/>
    <property type="match status" value="1"/>
</dbReference>
<organism evidence="2">
    <name type="scientific">freshwater metagenome</name>
    <dbReference type="NCBI Taxonomy" id="449393"/>
    <lineage>
        <taxon>unclassified sequences</taxon>
        <taxon>metagenomes</taxon>
        <taxon>ecological metagenomes</taxon>
    </lineage>
</organism>
<evidence type="ECO:0000256" key="1">
    <source>
        <dbReference type="ARBA" id="ARBA00005254"/>
    </source>
</evidence>
<sequence length="262" mass="28217">MKTITVERREGVVTLTLNRPAKKNAINGAMWGELLSVFDEVESNPDDRVLVITGAGDAFCSGADLTDDDAGDRMEGGVGASVARMRVVGQCALRLHEMHKPTLAAVNGVAAGAGLNLALGCDLVMASDRARFSEIFSKRGLSIDFGGSWILPRLIGLHRAKELVFLADIIDATEAERIGLVNRVVPHDDFAAAVMTLADRLAALPPIQVSNSKRMLNQSFSVSMAEALEMEGISQSLSFATRDTVEAIMAFMQKREPKFEGR</sequence>
<reference evidence="2" key="1">
    <citation type="submission" date="2020-05" db="EMBL/GenBank/DDBJ databases">
        <authorList>
            <person name="Chiriac C."/>
            <person name="Salcher M."/>
            <person name="Ghai R."/>
            <person name="Kavagutti S V."/>
        </authorList>
    </citation>
    <scope>NUCLEOTIDE SEQUENCE</scope>
</reference>
<dbReference type="PANTHER" id="PTHR43802">
    <property type="entry name" value="ENOYL-COA HYDRATASE"/>
    <property type="match status" value="1"/>
</dbReference>
<protein>
    <submittedName>
        <fullName evidence="2">Unannotated protein</fullName>
    </submittedName>
</protein>
<dbReference type="PANTHER" id="PTHR43802:SF1">
    <property type="entry name" value="IP11341P-RELATED"/>
    <property type="match status" value="1"/>
</dbReference>
<dbReference type="InterPro" id="IPR029045">
    <property type="entry name" value="ClpP/crotonase-like_dom_sf"/>
</dbReference>
<comment type="similarity">
    <text evidence="1">Belongs to the enoyl-CoA hydratase/isomerase family.</text>
</comment>
<accession>A0A6J6MGZ2</accession>
<dbReference type="AlphaFoldDB" id="A0A6J6MGZ2"/>
<proteinExistence type="inferred from homology"/>
<dbReference type="Gene3D" id="3.90.226.10">
    <property type="entry name" value="2-enoyl-CoA Hydratase, Chain A, domain 1"/>
    <property type="match status" value="1"/>
</dbReference>
<dbReference type="PROSITE" id="PS00166">
    <property type="entry name" value="ENOYL_COA_HYDRATASE"/>
    <property type="match status" value="1"/>
</dbReference>
<dbReference type="Pfam" id="PF00378">
    <property type="entry name" value="ECH_1"/>
    <property type="match status" value="1"/>
</dbReference>
<dbReference type="EMBL" id="CAEZWM010000266">
    <property type="protein sequence ID" value="CAB4673206.1"/>
    <property type="molecule type" value="Genomic_DNA"/>
</dbReference>
<dbReference type="EMBL" id="CAFBOR010000111">
    <property type="protein sequence ID" value="CAB4989516.1"/>
    <property type="molecule type" value="Genomic_DNA"/>
</dbReference>
<gene>
    <name evidence="2" type="ORF">UFOPK2242_01574</name>
    <name evidence="3" type="ORF">UFOPK3974_00853</name>
</gene>